<dbReference type="AlphaFoldDB" id="A0A397ITK3"/>
<organism evidence="1 2">
    <name type="scientific">Diversispora epigaea</name>
    <dbReference type="NCBI Taxonomy" id="1348612"/>
    <lineage>
        <taxon>Eukaryota</taxon>
        <taxon>Fungi</taxon>
        <taxon>Fungi incertae sedis</taxon>
        <taxon>Mucoromycota</taxon>
        <taxon>Glomeromycotina</taxon>
        <taxon>Glomeromycetes</taxon>
        <taxon>Diversisporales</taxon>
        <taxon>Diversisporaceae</taxon>
        <taxon>Diversispora</taxon>
    </lineage>
</organism>
<gene>
    <name evidence="1" type="ORF">Glove_149g55</name>
</gene>
<keyword evidence="2" id="KW-1185">Reference proteome</keyword>
<dbReference type="EMBL" id="PQFF01000140">
    <property type="protein sequence ID" value="RHZ79301.1"/>
    <property type="molecule type" value="Genomic_DNA"/>
</dbReference>
<name>A0A397ITK3_9GLOM</name>
<protein>
    <submittedName>
        <fullName evidence="1">Uncharacterized protein</fullName>
    </submittedName>
</protein>
<proteinExistence type="predicted"/>
<dbReference type="Proteomes" id="UP000266861">
    <property type="component" value="Unassembled WGS sequence"/>
</dbReference>
<reference evidence="1 2" key="1">
    <citation type="submission" date="2018-08" db="EMBL/GenBank/DDBJ databases">
        <title>Genome and evolution of the arbuscular mycorrhizal fungus Diversispora epigaea (formerly Glomus versiforme) and its bacterial endosymbionts.</title>
        <authorList>
            <person name="Sun X."/>
            <person name="Fei Z."/>
            <person name="Harrison M."/>
        </authorList>
    </citation>
    <scope>NUCLEOTIDE SEQUENCE [LARGE SCALE GENOMIC DNA]</scope>
    <source>
        <strain evidence="1 2">IT104</strain>
    </source>
</reference>
<evidence type="ECO:0000313" key="2">
    <source>
        <dbReference type="Proteomes" id="UP000266861"/>
    </source>
</evidence>
<evidence type="ECO:0000313" key="1">
    <source>
        <dbReference type="EMBL" id="RHZ79301.1"/>
    </source>
</evidence>
<comment type="caution">
    <text evidence="1">The sequence shown here is derived from an EMBL/GenBank/DDBJ whole genome shotgun (WGS) entry which is preliminary data.</text>
</comment>
<dbReference type="OrthoDB" id="2305610at2759"/>
<sequence>MINYNSSIVDRHIDFFALLFKLYQSRFLIRNKIMDKFKSSFLSFHKEIEPFLTIEETVKTLFPDASSANIKKYTKQISKVDELDPVLIIKPNQAWITNNGWVAYNQAMDRFATFNLSSQRRDEGSRCIFQFRDIQELYSVRDGLRNSNLIPNGFHVPHTLRAVVPATINNPEPIGCAYILIKLAVKKSEFSEDTSFFNVP</sequence>
<accession>A0A397ITK3</accession>